<protein>
    <submittedName>
        <fullName evidence="2">Uncharacterized protein</fullName>
    </submittedName>
</protein>
<dbReference type="HOGENOM" id="CLU_691610_0_0_1"/>
<dbReference type="EnsemblProtists" id="HpaT810359">
    <property type="protein sequence ID" value="HpaP810359"/>
    <property type="gene ID" value="HpaG810359"/>
</dbReference>
<dbReference type="eggNOG" id="ENOG502S06R">
    <property type="taxonomic scope" value="Eukaryota"/>
</dbReference>
<evidence type="ECO:0000256" key="1">
    <source>
        <dbReference type="SAM" id="MobiDB-lite"/>
    </source>
</evidence>
<dbReference type="VEuPathDB" id="FungiDB:HpaG810359"/>
<evidence type="ECO:0000313" key="2">
    <source>
        <dbReference type="EnsemblProtists" id="HpaP810359"/>
    </source>
</evidence>
<sequence>MRALIDAAASDNGERNGKKKRTADMDESEDESDKNDSDEGRYQDELSVVANGEHVVLKNLTNESLPVFIEAVLLCAIASLHRAAPKKSSTQALADMNPFMDYCRAMNVFGSALGVFAQAEACGFNLPSKTNLLVLRGGAFATRSVRSILTKCIAWRIDQSVSDSTGALEHLGILFGAACAMSVAMEKVTHTFQERVVLKMQRNGRRGGWSSELLAKAYRRKYNSRRLISKTEAKLVPFFSHGIQELQDFLHDQSNVNNINLEAARAQWEAVEDVWGNIKHRDVMLSGDKLVRACRTLQTKELTSALLKDWRPAVPADTYDDETDDDDEGELAGTQEVDEESVSEEEDDGFVVRSDMTTSTNPRALLGDHKNLAVGLQDNGDLGFPTIVVNFKKQKKTHK</sequence>
<dbReference type="InParanoid" id="M4BV19"/>
<evidence type="ECO:0000313" key="3">
    <source>
        <dbReference type="Proteomes" id="UP000011713"/>
    </source>
</evidence>
<reference evidence="3" key="1">
    <citation type="journal article" date="2010" name="Science">
        <title>Signatures of adaptation to obligate biotrophy in the Hyaloperonospora arabidopsidis genome.</title>
        <authorList>
            <person name="Baxter L."/>
            <person name="Tripathy S."/>
            <person name="Ishaque N."/>
            <person name="Boot N."/>
            <person name="Cabral A."/>
            <person name="Kemen E."/>
            <person name="Thines M."/>
            <person name="Ah-Fong A."/>
            <person name="Anderson R."/>
            <person name="Badejoko W."/>
            <person name="Bittner-Eddy P."/>
            <person name="Boore J.L."/>
            <person name="Chibucos M.C."/>
            <person name="Coates M."/>
            <person name="Dehal P."/>
            <person name="Delehaunty K."/>
            <person name="Dong S."/>
            <person name="Downton P."/>
            <person name="Dumas B."/>
            <person name="Fabro G."/>
            <person name="Fronick C."/>
            <person name="Fuerstenberg S.I."/>
            <person name="Fulton L."/>
            <person name="Gaulin E."/>
            <person name="Govers F."/>
            <person name="Hughes L."/>
            <person name="Humphray S."/>
            <person name="Jiang R.H."/>
            <person name="Judelson H."/>
            <person name="Kamoun S."/>
            <person name="Kyung K."/>
            <person name="Meijer H."/>
            <person name="Minx P."/>
            <person name="Morris P."/>
            <person name="Nelson J."/>
            <person name="Phuntumart V."/>
            <person name="Qutob D."/>
            <person name="Rehmany A."/>
            <person name="Rougon-Cardoso A."/>
            <person name="Ryden P."/>
            <person name="Torto-Alalibo T."/>
            <person name="Studholme D."/>
            <person name="Wang Y."/>
            <person name="Win J."/>
            <person name="Wood J."/>
            <person name="Clifton S.W."/>
            <person name="Rogers J."/>
            <person name="Van den Ackerveken G."/>
            <person name="Jones J.D."/>
            <person name="McDowell J.M."/>
            <person name="Beynon J."/>
            <person name="Tyler B.M."/>
        </authorList>
    </citation>
    <scope>NUCLEOTIDE SEQUENCE [LARGE SCALE GENOMIC DNA]</scope>
    <source>
        <strain evidence="3">Emoy2</strain>
    </source>
</reference>
<accession>M4BV19</accession>
<name>M4BV19_HYAAE</name>
<proteinExistence type="predicted"/>
<feature type="compositionally biased region" description="Acidic residues" evidence="1">
    <location>
        <begin position="318"/>
        <end position="349"/>
    </location>
</feature>
<organism evidence="2 3">
    <name type="scientific">Hyaloperonospora arabidopsidis (strain Emoy2)</name>
    <name type="common">Downy mildew agent</name>
    <name type="synonym">Peronospora arabidopsidis</name>
    <dbReference type="NCBI Taxonomy" id="559515"/>
    <lineage>
        <taxon>Eukaryota</taxon>
        <taxon>Sar</taxon>
        <taxon>Stramenopiles</taxon>
        <taxon>Oomycota</taxon>
        <taxon>Peronosporomycetes</taxon>
        <taxon>Peronosporales</taxon>
        <taxon>Peronosporaceae</taxon>
        <taxon>Hyaloperonospora</taxon>
    </lineage>
</organism>
<dbReference type="AlphaFoldDB" id="M4BV19"/>
<dbReference type="EMBL" id="JH597964">
    <property type="status" value="NOT_ANNOTATED_CDS"/>
    <property type="molecule type" value="Genomic_DNA"/>
</dbReference>
<keyword evidence="3" id="KW-1185">Reference proteome</keyword>
<feature type="region of interest" description="Disordered" evidence="1">
    <location>
        <begin position="313"/>
        <end position="351"/>
    </location>
</feature>
<dbReference type="Proteomes" id="UP000011713">
    <property type="component" value="Unassembled WGS sequence"/>
</dbReference>
<reference evidence="2" key="2">
    <citation type="submission" date="2015-06" db="UniProtKB">
        <authorList>
            <consortium name="EnsemblProtists"/>
        </authorList>
    </citation>
    <scope>IDENTIFICATION</scope>
    <source>
        <strain evidence="2">Emoy2</strain>
    </source>
</reference>
<feature type="region of interest" description="Disordered" evidence="1">
    <location>
        <begin position="1"/>
        <end position="41"/>
    </location>
</feature>